<evidence type="ECO:0000256" key="2">
    <source>
        <dbReference type="PROSITE-ProRule" id="PRU00473"/>
    </source>
</evidence>
<dbReference type="RefSeq" id="WP_058283295.1">
    <property type="nucleotide sequence ID" value="NZ_CYUD01000013.1"/>
</dbReference>
<dbReference type="SUPFAM" id="SSF103088">
    <property type="entry name" value="OmpA-like"/>
    <property type="match status" value="1"/>
</dbReference>
<dbReference type="Proteomes" id="UP000051260">
    <property type="component" value="Unassembled WGS sequence"/>
</dbReference>
<dbReference type="EMBL" id="CYUD01000013">
    <property type="protein sequence ID" value="CUK13410.1"/>
    <property type="molecule type" value="Genomic_DNA"/>
</dbReference>
<dbReference type="STRING" id="1715692.RUE5091_03631"/>
<gene>
    <name evidence="5" type="ORF">RUE5091_03631</name>
</gene>
<keyword evidence="2" id="KW-0472">Membrane</keyword>
<evidence type="ECO:0000313" key="6">
    <source>
        <dbReference type="Proteomes" id="UP000051260"/>
    </source>
</evidence>
<sequence length="518" mass="55560">MTFLRVAAAALFSATLGTAVQAQDITLTSHDRKVEVTGTLLGFDGEFYRVDTQFGELTVDGSGVTCDGPACPNLTDFVGELRFSGSSVMAEKVLPALLMSFAEQEGLSATPRRSDPDTLTYELHQTGRDAPLGRFFFDISNTGQGFADLITDQTDIVMALREIRPAEQEAAERAGLGDLTSARRSRVIALDALVPIVAPDNPVPYISPADLAQVLSGAIDNWFALGGPDAPIALHLPAAGSGLAQGVEDQLLSPASVVLSDSVTRHDRSSDLVHAVAKDTFAIGIASQAEADVARALPLTGGCGHVLLATRQTIKTEDYPLTSPMFLYLPKRRLPRIARQFLAYTQSADAQMAIRNAGFVDQEPEMMRIGLQGDRLANAVASGGPEVGLEELQRMVDTLRPMSRLSLSVRFEAGSSRPDAQSRSNIQYLAQQLETGTLGARKLVFVGFSDGDGAAISNKRIAMLRAKTVRNAVLAAVETAIPDSIELQVDAFGEAMPMACDDTDWGRKINRRVEIWVQ</sequence>
<dbReference type="AlphaFoldDB" id="A0A0N7MAL9"/>
<evidence type="ECO:0000313" key="5">
    <source>
        <dbReference type="EMBL" id="CUK13410.1"/>
    </source>
</evidence>
<dbReference type="Gene3D" id="3.40.190.10">
    <property type="entry name" value="Periplasmic binding protein-like II"/>
    <property type="match status" value="2"/>
</dbReference>
<feature type="signal peptide" evidence="3">
    <location>
        <begin position="1"/>
        <end position="22"/>
    </location>
</feature>
<dbReference type="PANTHER" id="PTHR30570:SF1">
    <property type="entry name" value="PHOSPHATE-BINDING PROTEIN PSTS"/>
    <property type="match status" value="1"/>
</dbReference>
<feature type="domain" description="OmpA-like" evidence="4">
    <location>
        <begin position="396"/>
        <end position="518"/>
    </location>
</feature>
<keyword evidence="6" id="KW-1185">Reference proteome</keyword>
<dbReference type="PANTHER" id="PTHR30570">
    <property type="entry name" value="PERIPLASMIC PHOSPHATE BINDING COMPONENT OF PHOSPHATE ABC TRANSPORTER"/>
    <property type="match status" value="1"/>
</dbReference>
<keyword evidence="1 3" id="KW-0732">Signal</keyword>
<organism evidence="5 6">
    <name type="scientific">Ruegeria denitrificans</name>
    <dbReference type="NCBI Taxonomy" id="1715692"/>
    <lineage>
        <taxon>Bacteria</taxon>
        <taxon>Pseudomonadati</taxon>
        <taxon>Pseudomonadota</taxon>
        <taxon>Alphaproteobacteria</taxon>
        <taxon>Rhodobacterales</taxon>
        <taxon>Roseobacteraceae</taxon>
        <taxon>Ruegeria</taxon>
    </lineage>
</organism>
<dbReference type="InterPro" id="IPR050811">
    <property type="entry name" value="Phosphate_ABC_transporter"/>
</dbReference>
<proteinExistence type="predicted"/>
<evidence type="ECO:0000259" key="4">
    <source>
        <dbReference type="PROSITE" id="PS51123"/>
    </source>
</evidence>
<reference evidence="6" key="1">
    <citation type="submission" date="2015-09" db="EMBL/GenBank/DDBJ databases">
        <authorList>
            <person name="Rodrigo-Torres L."/>
            <person name="Arahal D.R."/>
        </authorList>
    </citation>
    <scope>NUCLEOTIDE SEQUENCE [LARGE SCALE GENOMIC DNA]</scope>
    <source>
        <strain evidence="6">CECT 5091</strain>
    </source>
</reference>
<dbReference type="InterPro" id="IPR006665">
    <property type="entry name" value="OmpA-like"/>
</dbReference>
<dbReference type="InterPro" id="IPR024370">
    <property type="entry name" value="PBP_domain"/>
</dbReference>
<evidence type="ECO:0000256" key="3">
    <source>
        <dbReference type="SAM" id="SignalP"/>
    </source>
</evidence>
<dbReference type="Pfam" id="PF12849">
    <property type="entry name" value="PBP_like_2"/>
    <property type="match status" value="1"/>
</dbReference>
<dbReference type="CDD" id="cd07185">
    <property type="entry name" value="OmpA_C-like"/>
    <property type="match status" value="1"/>
</dbReference>
<dbReference type="Gene3D" id="3.30.1330.60">
    <property type="entry name" value="OmpA-like domain"/>
    <property type="match status" value="1"/>
</dbReference>
<dbReference type="GO" id="GO:0016020">
    <property type="term" value="C:membrane"/>
    <property type="evidence" value="ECO:0007669"/>
    <property type="project" value="UniProtKB-UniRule"/>
</dbReference>
<dbReference type="SUPFAM" id="SSF53850">
    <property type="entry name" value="Periplasmic binding protein-like II"/>
    <property type="match status" value="1"/>
</dbReference>
<name>A0A0N7MAL9_9RHOB</name>
<dbReference type="PROSITE" id="PS51123">
    <property type="entry name" value="OMPA_2"/>
    <property type="match status" value="1"/>
</dbReference>
<dbReference type="InterPro" id="IPR036737">
    <property type="entry name" value="OmpA-like_sf"/>
</dbReference>
<dbReference type="OrthoDB" id="9790048at2"/>
<evidence type="ECO:0000256" key="1">
    <source>
        <dbReference type="ARBA" id="ARBA00022729"/>
    </source>
</evidence>
<protein>
    <submittedName>
        <fullName evidence="5">Phosphate binding protein</fullName>
    </submittedName>
</protein>
<accession>A0A0N7MAL9</accession>
<feature type="chain" id="PRO_5006016029" evidence="3">
    <location>
        <begin position="23"/>
        <end position="518"/>
    </location>
</feature>